<dbReference type="AlphaFoldDB" id="G4LYQ4"/>
<reference evidence="1" key="1">
    <citation type="journal article" date="2012" name="PLoS Negl. Trop. Dis.">
        <title>A systematically improved high quality genome and transcriptome of the human blood fluke Schistosoma mansoni.</title>
        <authorList>
            <person name="Protasio A.V."/>
            <person name="Tsai I.J."/>
            <person name="Babbage A."/>
            <person name="Nichol S."/>
            <person name="Hunt M."/>
            <person name="Aslett M.A."/>
            <person name="De Silva N."/>
            <person name="Velarde G.S."/>
            <person name="Anderson T.J."/>
            <person name="Clark R.C."/>
            <person name="Davidson C."/>
            <person name="Dillon G.P."/>
            <person name="Holroyd N.E."/>
            <person name="LoVerde P.T."/>
            <person name="Lloyd C."/>
            <person name="McQuillan J."/>
            <person name="Oliveira G."/>
            <person name="Otto T.D."/>
            <person name="Parker-Manuel S.J."/>
            <person name="Quail M.A."/>
            <person name="Wilson R.A."/>
            <person name="Zerlotini A."/>
            <person name="Dunne D.W."/>
            <person name="Berriman M."/>
        </authorList>
    </citation>
    <scope>NUCLEOTIDE SEQUENCE [LARGE SCALE GENOMIC DNA]</scope>
    <source>
        <strain evidence="1">Puerto Rican</strain>
    </source>
</reference>
<proteinExistence type="predicted"/>
<reference evidence="2" key="2">
    <citation type="submission" date="2018-12" db="UniProtKB">
        <authorList>
            <consortium name="WormBaseParasite"/>
        </authorList>
    </citation>
    <scope>IDENTIFICATION</scope>
    <source>
        <strain evidence="2">Puerto Rican</strain>
    </source>
</reference>
<protein>
    <submittedName>
        <fullName evidence="2">Uncharacterized protein</fullName>
    </submittedName>
</protein>
<accession>G4LYQ4</accession>
<sequence length="127" mass="13776">MPTEKEIGLAIYLESLNIGVCCLLGIRTQGSSEVIQARSPHFESLFRMRLSGHSVLFPSGFAGVDVPLSSRAEAELADGIPINLRLCAVRLESSVKVRRNLCGERCFLAISAYTPTGCCQDSTKDDL</sequence>
<organism evidence="1 2">
    <name type="scientific">Schistosoma mansoni</name>
    <name type="common">Blood fluke</name>
    <dbReference type="NCBI Taxonomy" id="6183"/>
    <lineage>
        <taxon>Eukaryota</taxon>
        <taxon>Metazoa</taxon>
        <taxon>Spiralia</taxon>
        <taxon>Lophotrochozoa</taxon>
        <taxon>Platyhelminthes</taxon>
        <taxon>Trematoda</taxon>
        <taxon>Digenea</taxon>
        <taxon>Strigeidida</taxon>
        <taxon>Schistosomatoidea</taxon>
        <taxon>Schistosomatidae</taxon>
        <taxon>Schistosoma</taxon>
    </lineage>
</organism>
<evidence type="ECO:0000313" key="2">
    <source>
        <dbReference type="WBParaSite" id="Smp_130500.1"/>
    </source>
</evidence>
<name>G4LYQ4_SCHMA</name>
<dbReference type="Proteomes" id="UP000008854">
    <property type="component" value="Unassembled WGS sequence"/>
</dbReference>
<dbReference type="HOGENOM" id="CLU_2064351_0_0_1"/>
<evidence type="ECO:0000313" key="1">
    <source>
        <dbReference type="Proteomes" id="UP000008854"/>
    </source>
</evidence>
<dbReference type="WBParaSite" id="Smp_130500.1">
    <property type="protein sequence ID" value="Smp_130500.1"/>
    <property type="gene ID" value="Smp_130500"/>
</dbReference>
<keyword evidence="1" id="KW-1185">Reference proteome</keyword>
<dbReference type="InParanoid" id="G4LYQ4"/>